<dbReference type="InterPro" id="IPR014017">
    <property type="entry name" value="DNA_helicase_UvrD-like_C"/>
</dbReference>
<keyword evidence="2 9" id="KW-0378">Hydrolase</keyword>
<dbReference type="SUPFAM" id="SSF52540">
    <property type="entry name" value="P-loop containing nucleoside triphosphate hydrolases"/>
    <property type="match status" value="1"/>
</dbReference>
<dbReference type="PANTHER" id="PTHR11070:SF63">
    <property type="entry name" value="DNA HELICASE IV"/>
    <property type="match status" value="1"/>
</dbReference>
<proteinExistence type="predicted"/>
<accession>A0ABT3T4C8</accession>
<dbReference type="RefSeq" id="WP_279248116.1">
    <property type="nucleotide sequence ID" value="NZ_SHNO01000001.1"/>
</dbReference>
<name>A0ABT3T4C8_9GAMM</name>
<organism evidence="12 13">
    <name type="scientific">Candidatus Marimicrobium litorale</name>
    <dbReference type="NCBI Taxonomy" id="2518991"/>
    <lineage>
        <taxon>Bacteria</taxon>
        <taxon>Pseudomonadati</taxon>
        <taxon>Pseudomonadota</taxon>
        <taxon>Gammaproteobacteria</taxon>
        <taxon>Cellvibrionales</taxon>
        <taxon>Halieaceae</taxon>
        <taxon>Marimicrobium</taxon>
    </lineage>
</organism>
<keyword evidence="1 9" id="KW-0547">Nucleotide-binding</keyword>
<keyword evidence="3 9" id="KW-0347">Helicase</keyword>
<evidence type="ECO:0000256" key="4">
    <source>
        <dbReference type="ARBA" id="ARBA00022840"/>
    </source>
</evidence>
<comment type="catalytic activity">
    <reaction evidence="8">
        <text>ATP + H2O = ADP + phosphate + H(+)</text>
        <dbReference type="Rhea" id="RHEA:13065"/>
        <dbReference type="ChEBI" id="CHEBI:15377"/>
        <dbReference type="ChEBI" id="CHEBI:15378"/>
        <dbReference type="ChEBI" id="CHEBI:30616"/>
        <dbReference type="ChEBI" id="CHEBI:43474"/>
        <dbReference type="ChEBI" id="CHEBI:456216"/>
        <dbReference type="EC" id="5.6.2.4"/>
    </reaction>
</comment>
<evidence type="ECO:0000256" key="10">
    <source>
        <dbReference type="SAM" id="MobiDB-lite"/>
    </source>
</evidence>
<comment type="caution">
    <text evidence="12">The sequence shown here is derived from an EMBL/GenBank/DDBJ whole genome shotgun (WGS) entry which is preliminary data.</text>
</comment>
<dbReference type="InterPro" id="IPR000212">
    <property type="entry name" value="DNA_helicase_UvrD/REP"/>
</dbReference>
<dbReference type="InterPro" id="IPR027417">
    <property type="entry name" value="P-loop_NTPase"/>
</dbReference>
<gene>
    <name evidence="12" type="ORF">EYC82_03240</name>
</gene>
<reference evidence="12" key="1">
    <citation type="submission" date="2019-02" db="EMBL/GenBank/DDBJ databases">
        <authorList>
            <person name="Li S.-H."/>
        </authorList>
    </citation>
    <scope>NUCLEOTIDE SEQUENCE</scope>
    <source>
        <strain evidence="12">IMCC11814</strain>
    </source>
</reference>
<keyword evidence="13" id="KW-1185">Reference proteome</keyword>
<keyword evidence="5" id="KW-0413">Isomerase</keyword>
<dbReference type="GO" id="GO:0004386">
    <property type="term" value="F:helicase activity"/>
    <property type="evidence" value="ECO:0007669"/>
    <property type="project" value="UniProtKB-KW"/>
</dbReference>
<evidence type="ECO:0000256" key="1">
    <source>
        <dbReference type="ARBA" id="ARBA00022741"/>
    </source>
</evidence>
<sequence>MKREQTVEELLDQLISHWCDWESYEAFYLETLAPQLTKSPESGDDIERSILESLKGILTNNEWLDLPDLIREKLEGTLRDTEQKKIRQEAERKAEEEKKKRKEQERLLAEQREKKERIEKERKRLENAKALEEKKKRKEKERLLAEQREKKERIEIERKRLENANALASMQEHFQKDFLKADLFYEEQYSEVVSRDEYEVEKIRFVQAWVSKQVKKEPDSQQSAAIASYGKHTQVIARAGSGKTTTLVNRAIFLQKHCNVSPGQIILLAFNRKAAEEIKERLEKHFGDRIPHVMTFHALAYATVHPEEALLYDDATNNSHAKSRSLQSVIDDFLRDSRFKEKIRSLMLEHFRADWEKIVRGGYDLEKKELVEYRRSLPNVSLRGEYLKSYGEKLIADFLFEHDIPYKYERNYWWKGVNYRPDFTIFLSEESGLIIEYFGLRGDLDYDELTERKREYWKQTRSWELLEVIPSDVSVGRDHFFTIFKLMLEENGVSCSPLTEEQIWNKIKERAIDRFTTTAVGFIQRCRKLSLTRSQLTDLIDSHHDLSALEEQFLEIAAPLYSGYLARLKATGEEDFDGLMQRAAISIREGQSIFERKSGQGDLRDIRYMFIDEYQDFSDLFLRLIEAIRSQNSQIEFFCVGDDWQAINGFAGSDLQFYENFQHYFSPSRELYVSKNYRSSKSIVALGNALMEGLGKPADPHKEENGTILLGSLWDFIPSDREKERHNGDEITPAVLRLVSKLLATDKDVVLLSRKNTLPWYVNYTSTQSRQTNGLDRYCDLVRSYFPEELRDRISTSTAHKYKGLQNEAVIVVDAVHRSYPLIHPDWIFTRVLGDDIGKIISEERRLFYVAITRAVDTLIILTDSQQTRSPFLEEIMTKQSLRYFDWKQFPPIKDENSRLTVRVGNLNRDNQGATYAIKDQLKASGYRWDSKNGVWQKSFLEEAFSPEFLKESVWSPLANEICVRIVDDRESVVDEYSIHSGQWSPLRKEA</sequence>
<dbReference type="Proteomes" id="UP001143304">
    <property type="component" value="Unassembled WGS sequence"/>
</dbReference>
<evidence type="ECO:0000256" key="2">
    <source>
        <dbReference type="ARBA" id="ARBA00022801"/>
    </source>
</evidence>
<dbReference type="EMBL" id="SHNO01000001">
    <property type="protein sequence ID" value="MCX2976367.1"/>
    <property type="molecule type" value="Genomic_DNA"/>
</dbReference>
<evidence type="ECO:0000256" key="6">
    <source>
        <dbReference type="ARBA" id="ARBA00034617"/>
    </source>
</evidence>
<dbReference type="EC" id="5.6.2.4" evidence="7"/>
<dbReference type="PANTHER" id="PTHR11070">
    <property type="entry name" value="UVRD / RECB / PCRA DNA HELICASE FAMILY MEMBER"/>
    <property type="match status" value="1"/>
</dbReference>
<evidence type="ECO:0000313" key="13">
    <source>
        <dbReference type="Proteomes" id="UP001143304"/>
    </source>
</evidence>
<dbReference type="Pfam" id="PF00580">
    <property type="entry name" value="UvrD-helicase"/>
    <property type="match status" value="1"/>
</dbReference>
<evidence type="ECO:0000259" key="11">
    <source>
        <dbReference type="PROSITE" id="PS51198"/>
    </source>
</evidence>
<dbReference type="Pfam" id="PF13361">
    <property type="entry name" value="UvrD_C"/>
    <property type="match status" value="1"/>
</dbReference>
<dbReference type="InterPro" id="IPR014016">
    <property type="entry name" value="UvrD-like_ATP-bd"/>
</dbReference>
<feature type="domain" description="UvrD-like helicase ATP-binding" evidence="11">
    <location>
        <begin position="216"/>
        <end position="680"/>
    </location>
</feature>
<dbReference type="PROSITE" id="PS51198">
    <property type="entry name" value="UVRD_HELICASE_ATP_BIND"/>
    <property type="match status" value="1"/>
</dbReference>
<comment type="catalytic activity">
    <reaction evidence="6">
        <text>Couples ATP hydrolysis with the unwinding of duplex DNA by translocating in the 3'-5' direction.</text>
        <dbReference type="EC" id="5.6.2.4"/>
    </reaction>
</comment>
<evidence type="ECO:0000256" key="7">
    <source>
        <dbReference type="ARBA" id="ARBA00034808"/>
    </source>
</evidence>
<protein>
    <recommendedName>
        <fullName evidence="7">DNA 3'-5' helicase</fullName>
        <ecNumber evidence="7">5.6.2.4</ecNumber>
    </recommendedName>
</protein>
<evidence type="ECO:0000256" key="9">
    <source>
        <dbReference type="PROSITE-ProRule" id="PRU00560"/>
    </source>
</evidence>
<feature type="region of interest" description="Disordered" evidence="10">
    <location>
        <begin position="81"/>
        <end position="104"/>
    </location>
</feature>
<dbReference type="Gene3D" id="3.40.50.300">
    <property type="entry name" value="P-loop containing nucleotide triphosphate hydrolases"/>
    <property type="match status" value="3"/>
</dbReference>
<keyword evidence="4 9" id="KW-0067">ATP-binding</keyword>
<evidence type="ECO:0000256" key="8">
    <source>
        <dbReference type="ARBA" id="ARBA00048988"/>
    </source>
</evidence>
<evidence type="ECO:0000256" key="5">
    <source>
        <dbReference type="ARBA" id="ARBA00023235"/>
    </source>
</evidence>
<evidence type="ECO:0000256" key="3">
    <source>
        <dbReference type="ARBA" id="ARBA00022806"/>
    </source>
</evidence>
<feature type="binding site" evidence="9">
    <location>
        <begin position="237"/>
        <end position="244"/>
    </location>
    <ligand>
        <name>ATP</name>
        <dbReference type="ChEBI" id="CHEBI:30616"/>
    </ligand>
</feature>
<evidence type="ECO:0000313" key="12">
    <source>
        <dbReference type="EMBL" id="MCX2976367.1"/>
    </source>
</evidence>